<reference evidence="1" key="1">
    <citation type="submission" date="2022-08" db="EMBL/GenBank/DDBJ databases">
        <title>Genome Sequence of Lecanicillium fungicola.</title>
        <authorList>
            <person name="Buettner E."/>
        </authorList>
    </citation>
    <scope>NUCLEOTIDE SEQUENCE</scope>
    <source>
        <strain evidence="1">Babe33</strain>
    </source>
</reference>
<protein>
    <submittedName>
        <fullName evidence="1">Uncharacterized protein</fullName>
    </submittedName>
</protein>
<name>A0ACC1NVB8_9HYPO</name>
<evidence type="ECO:0000313" key="2">
    <source>
        <dbReference type="Proteomes" id="UP001143910"/>
    </source>
</evidence>
<proteinExistence type="predicted"/>
<dbReference type="Proteomes" id="UP001143910">
    <property type="component" value="Unassembled WGS sequence"/>
</dbReference>
<keyword evidence="2" id="KW-1185">Reference proteome</keyword>
<evidence type="ECO:0000313" key="1">
    <source>
        <dbReference type="EMBL" id="KAJ2983068.1"/>
    </source>
</evidence>
<gene>
    <name evidence="1" type="ORF">NQ176_g964</name>
</gene>
<accession>A0ACC1NVB8</accession>
<sequence length="212" mass="22744">MALTFLDFSYCGDHLASDGIIYLQGTGGDLANMDISCHGSFMQHADGSCDTSHDTNYPTRFYNIVESYGKGVWDLNPYVHSFVIFGNYGNKKDFVTFDPQSIGIEPYSLMAIVCGDQLLYGIWGDGNEDDGPSQVGEASSGLGRHCYGTAVDGNNAHTDNDVLYIAFTGRDAVPGADGAKWDATTFDEFEQSLQALGDRLIAKIGGGSASVD</sequence>
<comment type="caution">
    <text evidence="1">The sequence shown here is derived from an EMBL/GenBank/DDBJ whole genome shotgun (WGS) entry which is preliminary data.</text>
</comment>
<dbReference type="EMBL" id="JANJQO010000045">
    <property type="protein sequence ID" value="KAJ2983068.1"/>
    <property type="molecule type" value="Genomic_DNA"/>
</dbReference>
<organism evidence="1 2">
    <name type="scientific">Zarea fungicola</name>
    <dbReference type="NCBI Taxonomy" id="93591"/>
    <lineage>
        <taxon>Eukaryota</taxon>
        <taxon>Fungi</taxon>
        <taxon>Dikarya</taxon>
        <taxon>Ascomycota</taxon>
        <taxon>Pezizomycotina</taxon>
        <taxon>Sordariomycetes</taxon>
        <taxon>Hypocreomycetidae</taxon>
        <taxon>Hypocreales</taxon>
        <taxon>Cordycipitaceae</taxon>
        <taxon>Zarea</taxon>
    </lineage>
</organism>